<organism evidence="1 2">
    <name type="scientific">Capsicum annuum</name>
    <name type="common">Capsicum pepper</name>
    <dbReference type="NCBI Taxonomy" id="4072"/>
    <lineage>
        <taxon>Eukaryota</taxon>
        <taxon>Viridiplantae</taxon>
        <taxon>Streptophyta</taxon>
        <taxon>Embryophyta</taxon>
        <taxon>Tracheophyta</taxon>
        <taxon>Spermatophyta</taxon>
        <taxon>Magnoliopsida</taxon>
        <taxon>eudicotyledons</taxon>
        <taxon>Gunneridae</taxon>
        <taxon>Pentapetalae</taxon>
        <taxon>asterids</taxon>
        <taxon>lamiids</taxon>
        <taxon>Solanales</taxon>
        <taxon>Solanaceae</taxon>
        <taxon>Solanoideae</taxon>
        <taxon>Capsiceae</taxon>
        <taxon>Capsicum</taxon>
    </lineage>
</organism>
<reference evidence="1 2" key="1">
    <citation type="journal article" date="2014" name="Nat. Genet.">
        <title>Genome sequence of the hot pepper provides insights into the evolution of pungency in Capsicum species.</title>
        <authorList>
            <person name="Kim S."/>
            <person name="Park M."/>
            <person name="Yeom S.I."/>
            <person name="Kim Y.M."/>
            <person name="Lee J.M."/>
            <person name="Lee H.A."/>
            <person name="Seo E."/>
            <person name="Choi J."/>
            <person name="Cheong K."/>
            <person name="Kim K.T."/>
            <person name="Jung K."/>
            <person name="Lee G.W."/>
            <person name="Oh S.K."/>
            <person name="Bae C."/>
            <person name="Kim S.B."/>
            <person name="Lee H.Y."/>
            <person name="Kim S.Y."/>
            <person name="Kim M.S."/>
            <person name="Kang B.C."/>
            <person name="Jo Y.D."/>
            <person name="Yang H.B."/>
            <person name="Jeong H.J."/>
            <person name="Kang W.H."/>
            <person name="Kwon J.K."/>
            <person name="Shin C."/>
            <person name="Lim J.Y."/>
            <person name="Park J.H."/>
            <person name="Huh J.H."/>
            <person name="Kim J.S."/>
            <person name="Kim B.D."/>
            <person name="Cohen O."/>
            <person name="Paran I."/>
            <person name="Suh M.C."/>
            <person name="Lee S.B."/>
            <person name="Kim Y.K."/>
            <person name="Shin Y."/>
            <person name="Noh S.J."/>
            <person name="Park J."/>
            <person name="Seo Y.S."/>
            <person name="Kwon S.Y."/>
            <person name="Kim H.A."/>
            <person name="Park J.M."/>
            <person name="Kim H.J."/>
            <person name="Choi S.B."/>
            <person name="Bosland P.W."/>
            <person name="Reeves G."/>
            <person name="Jo S.H."/>
            <person name="Lee B.W."/>
            <person name="Cho H.T."/>
            <person name="Choi H.S."/>
            <person name="Lee M.S."/>
            <person name="Yu Y."/>
            <person name="Do Choi Y."/>
            <person name="Park B.S."/>
            <person name="van Deynze A."/>
            <person name="Ashrafi H."/>
            <person name="Hill T."/>
            <person name="Kim W.T."/>
            <person name="Pai H.S."/>
            <person name="Ahn H.K."/>
            <person name="Yeam I."/>
            <person name="Giovannoni J.J."/>
            <person name="Rose J.K."/>
            <person name="Sorensen I."/>
            <person name="Lee S.J."/>
            <person name="Kim R.W."/>
            <person name="Choi I.Y."/>
            <person name="Choi B.S."/>
            <person name="Lim J.S."/>
            <person name="Lee Y.H."/>
            <person name="Choi D."/>
        </authorList>
    </citation>
    <scope>NUCLEOTIDE SEQUENCE [LARGE SCALE GENOMIC DNA]</scope>
    <source>
        <strain evidence="2">cv. CM334</strain>
    </source>
</reference>
<accession>A0A2G2ZHM0</accession>
<comment type="caution">
    <text evidence="1">The sequence shown here is derived from an EMBL/GenBank/DDBJ whole genome shotgun (WGS) entry which is preliminary data.</text>
</comment>
<dbReference type="Gene3D" id="3.40.50.300">
    <property type="entry name" value="P-loop containing nucleotide triphosphate hydrolases"/>
    <property type="match status" value="1"/>
</dbReference>
<evidence type="ECO:0000313" key="1">
    <source>
        <dbReference type="EMBL" id="PHT81488.1"/>
    </source>
</evidence>
<dbReference type="STRING" id="4072.A0A2G2ZHM0"/>
<evidence type="ECO:0000313" key="2">
    <source>
        <dbReference type="Proteomes" id="UP000222542"/>
    </source>
</evidence>
<dbReference type="Gramene" id="PHT81488">
    <property type="protein sequence ID" value="PHT81488"/>
    <property type="gene ID" value="T459_14503"/>
</dbReference>
<dbReference type="Proteomes" id="UP000222542">
    <property type="component" value="Unassembled WGS sequence"/>
</dbReference>
<proteinExistence type="predicted"/>
<dbReference type="EMBL" id="AYRZ02000005">
    <property type="protein sequence ID" value="PHT81488.1"/>
    <property type="molecule type" value="Genomic_DNA"/>
</dbReference>
<gene>
    <name evidence="1" type="ORF">T459_14503</name>
</gene>
<sequence length="115" mass="13251">MVMSSPEKKCLTRSPLEMRFHLTFARIRPPQNCRGTHRLEQKYFDTSDVDFLHRVGRTARAGQPGIVTSLYKESNCDHVTAIMDETSISCIDERHAHLMLDPSYESFRKHGSDLI</sequence>
<name>A0A2G2ZHM0_CAPAN</name>
<protein>
    <recommendedName>
        <fullName evidence="3">Helicase C-terminal domain-containing protein</fullName>
    </recommendedName>
</protein>
<dbReference type="InterPro" id="IPR027417">
    <property type="entry name" value="P-loop_NTPase"/>
</dbReference>
<dbReference type="SUPFAM" id="SSF52540">
    <property type="entry name" value="P-loop containing nucleoside triphosphate hydrolases"/>
    <property type="match status" value="1"/>
</dbReference>
<evidence type="ECO:0008006" key="3">
    <source>
        <dbReference type="Google" id="ProtNLM"/>
    </source>
</evidence>
<keyword evidence="2" id="KW-1185">Reference proteome</keyword>
<dbReference type="AlphaFoldDB" id="A0A2G2ZHM0"/>
<reference evidence="1 2" key="2">
    <citation type="journal article" date="2017" name="Genome Biol.">
        <title>New reference genome sequences of hot pepper reveal the massive evolution of plant disease-resistance genes by retroduplication.</title>
        <authorList>
            <person name="Kim S."/>
            <person name="Park J."/>
            <person name="Yeom S.I."/>
            <person name="Kim Y.M."/>
            <person name="Seo E."/>
            <person name="Kim K.T."/>
            <person name="Kim M.S."/>
            <person name="Lee J.M."/>
            <person name="Cheong K."/>
            <person name="Shin H.S."/>
            <person name="Kim S.B."/>
            <person name="Han K."/>
            <person name="Lee J."/>
            <person name="Park M."/>
            <person name="Lee H.A."/>
            <person name="Lee H.Y."/>
            <person name="Lee Y."/>
            <person name="Oh S."/>
            <person name="Lee J.H."/>
            <person name="Choi E."/>
            <person name="Choi E."/>
            <person name="Lee S.E."/>
            <person name="Jeon J."/>
            <person name="Kim H."/>
            <person name="Choi G."/>
            <person name="Song H."/>
            <person name="Lee J."/>
            <person name="Lee S.C."/>
            <person name="Kwon J.K."/>
            <person name="Lee H.Y."/>
            <person name="Koo N."/>
            <person name="Hong Y."/>
            <person name="Kim R.W."/>
            <person name="Kang W.H."/>
            <person name="Huh J.H."/>
            <person name="Kang B.C."/>
            <person name="Yang T.J."/>
            <person name="Lee Y.H."/>
            <person name="Bennetzen J.L."/>
            <person name="Choi D."/>
        </authorList>
    </citation>
    <scope>NUCLEOTIDE SEQUENCE [LARGE SCALE GENOMIC DNA]</scope>
    <source>
        <strain evidence="2">cv. CM334</strain>
    </source>
</reference>